<gene>
    <name evidence="11" type="ORF">BK670_03315</name>
</gene>
<evidence type="ECO:0000256" key="1">
    <source>
        <dbReference type="ARBA" id="ARBA00004418"/>
    </source>
</evidence>
<proteinExistence type="inferred from homology"/>
<evidence type="ECO:0000256" key="5">
    <source>
        <dbReference type="ARBA" id="ARBA00022764"/>
    </source>
</evidence>
<keyword evidence="4" id="KW-0732">Signal</keyword>
<evidence type="ECO:0000259" key="10">
    <source>
        <dbReference type="Pfam" id="PF02753"/>
    </source>
</evidence>
<comment type="similarity">
    <text evidence="2 8">Belongs to the periplasmic pilus chaperone family.</text>
</comment>
<evidence type="ECO:0000256" key="3">
    <source>
        <dbReference type="ARBA" id="ARBA00022558"/>
    </source>
</evidence>
<dbReference type="RefSeq" id="WP_123448618.1">
    <property type="nucleotide sequence ID" value="NZ_MOBX01000003.1"/>
</dbReference>
<protein>
    <submittedName>
        <fullName evidence="11">Fimbrial protein</fullName>
    </submittedName>
</protein>
<evidence type="ECO:0000256" key="4">
    <source>
        <dbReference type="ARBA" id="ARBA00022729"/>
    </source>
</evidence>
<dbReference type="Proteomes" id="UP000285378">
    <property type="component" value="Unassembled WGS sequence"/>
</dbReference>
<evidence type="ECO:0000256" key="8">
    <source>
        <dbReference type="RuleBase" id="RU003918"/>
    </source>
</evidence>
<dbReference type="AlphaFoldDB" id="A0A423MK85"/>
<feature type="domain" description="Pili assembly chaperone N-terminal" evidence="9">
    <location>
        <begin position="32"/>
        <end position="148"/>
    </location>
</feature>
<dbReference type="FunFam" id="2.60.40.10:FF:000458">
    <property type="entry name" value="Molecular chaperone FimC"/>
    <property type="match status" value="1"/>
</dbReference>
<dbReference type="OrthoDB" id="9131059at2"/>
<dbReference type="PROSITE" id="PS00635">
    <property type="entry name" value="PILI_CHAPERONE"/>
    <property type="match status" value="1"/>
</dbReference>
<feature type="domain" description="Pili assembly chaperone C-terminal" evidence="10">
    <location>
        <begin position="173"/>
        <end position="232"/>
    </location>
</feature>
<dbReference type="EMBL" id="MOBX01000003">
    <property type="protein sequence ID" value="RON84946.1"/>
    <property type="molecule type" value="Genomic_DNA"/>
</dbReference>
<dbReference type="SUPFAM" id="SSF49354">
    <property type="entry name" value="PapD-like"/>
    <property type="match status" value="1"/>
</dbReference>
<keyword evidence="7" id="KW-0393">Immunoglobulin domain</keyword>
<keyword evidence="6 8" id="KW-0143">Chaperone</keyword>
<comment type="subcellular location">
    <subcellularLocation>
        <location evidence="1 8">Periplasm</location>
    </subcellularLocation>
</comment>
<evidence type="ECO:0000256" key="7">
    <source>
        <dbReference type="ARBA" id="ARBA00023319"/>
    </source>
</evidence>
<dbReference type="GO" id="GO:0030288">
    <property type="term" value="C:outer membrane-bounded periplasmic space"/>
    <property type="evidence" value="ECO:0007669"/>
    <property type="project" value="InterPro"/>
</dbReference>
<sequence>MQSLSFATTRGLFNRLGLIAGLCVPFLASAAVVPDRTRIVFEESAPSVSVTLSNKNAQLPFVVQSWIENEAGQKVTTPFMVLPPLQRIEPSESSVLRIVKLPELALPKDRESVFYLNVREIPPKTQAVNSMQIALQSKIKLFYRPASVKRERGDDLALGLKLKIDSGTKQLLVENPTPFHITVVGLLAGEQKTRMPIDTIMIAPYANARFPLTSTAFTSLRVSNMNDFGGQTDTLFNCAANVCTGVKP</sequence>
<reference evidence="11 12" key="1">
    <citation type="submission" date="2016-10" db="EMBL/GenBank/DDBJ databases">
        <title>Comparative genome analysis of multiple Pseudomonas spp. focuses on biocontrol and plant growth promoting traits.</title>
        <authorList>
            <person name="Tao X.-Y."/>
            <person name="Taylor C.G."/>
        </authorList>
    </citation>
    <scope>NUCLEOTIDE SEQUENCE [LARGE SCALE GENOMIC DNA]</scope>
    <source>
        <strain evidence="11 12">28B5</strain>
    </source>
</reference>
<dbReference type="InterPro" id="IPR016148">
    <property type="entry name" value="Pili_assmbl_chaperone_C"/>
</dbReference>
<name>A0A423MK85_PSEFL</name>
<accession>A0A423MK85</accession>
<dbReference type="SUPFAM" id="SSF49584">
    <property type="entry name" value="Periplasmic chaperone C-domain"/>
    <property type="match status" value="1"/>
</dbReference>
<dbReference type="InterPro" id="IPR018046">
    <property type="entry name" value="Pili_assmbl_chaperone_CS"/>
</dbReference>
<dbReference type="InterPro" id="IPR016147">
    <property type="entry name" value="Pili_assmbl_chaperone_N"/>
</dbReference>
<dbReference type="Pfam" id="PF02753">
    <property type="entry name" value="PapD_C"/>
    <property type="match status" value="1"/>
</dbReference>
<evidence type="ECO:0000313" key="12">
    <source>
        <dbReference type="Proteomes" id="UP000285378"/>
    </source>
</evidence>
<dbReference type="InterPro" id="IPR008962">
    <property type="entry name" value="PapD-like_sf"/>
</dbReference>
<evidence type="ECO:0000313" key="11">
    <source>
        <dbReference type="EMBL" id="RON84946.1"/>
    </source>
</evidence>
<keyword evidence="5" id="KW-0574">Periplasm</keyword>
<dbReference type="InterPro" id="IPR013783">
    <property type="entry name" value="Ig-like_fold"/>
</dbReference>
<keyword evidence="3" id="KW-1029">Fimbrium biogenesis</keyword>
<evidence type="ECO:0000256" key="2">
    <source>
        <dbReference type="ARBA" id="ARBA00007399"/>
    </source>
</evidence>
<dbReference type="InterPro" id="IPR036316">
    <property type="entry name" value="Pili_assmbl_chap_C_dom_sf"/>
</dbReference>
<organism evidence="11 12">
    <name type="scientific">Pseudomonas fluorescens</name>
    <dbReference type="NCBI Taxonomy" id="294"/>
    <lineage>
        <taxon>Bacteria</taxon>
        <taxon>Pseudomonadati</taxon>
        <taxon>Pseudomonadota</taxon>
        <taxon>Gammaproteobacteria</taxon>
        <taxon>Pseudomonadales</taxon>
        <taxon>Pseudomonadaceae</taxon>
        <taxon>Pseudomonas</taxon>
    </lineage>
</organism>
<dbReference type="PANTHER" id="PTHR30251">
    <property type="entry name" value="PILUS ASSEMBLY CHAPERONE"/>
    <property type="match status" value="1"/>
</dbReference>
<dbReference type="Pfam" id="PF00345">
    <property type="entry name" value="PapD_N"/>
    <property type="match status" value="1"/>
</dbReference>
<comment type="caution">
    <text evidence="11">The sequence shown here is derived from an EMBL/GenBank/DDBJ whole genome shotgun (WGS) entry which is preliminary data.</text>
</comment>
<evidence type="ECO:0000256" key="6">
    <source>
        <dbReference type="ARBA" id="ARBA00023186"/>
    </source>
</evidence>
<dbReference type="PRINTS" id="PR00969">
    <property type="entry name" value="CHAPERONPILI"/>
</dbReference>
<dbReference type="Gene3D" id="2.60.40.10">
    <property type="entry name" value="Immunoglobulins"/>
    <property type="match status" value="2"/>
</dbReference>
<dbReference type="InterPro" id="IPR050643">
    <property type="entry name" value="Periplasmic_pilus_chap"/>
</dbReference>
<evidence type="ECO:0000259" key="9">
    <source>
        <dbReference type="Pfam" id="PF00345"/>
    </source>
</evidence>
<dbReference type="InterPro" id="IPR001829">
    <property type="entry name" value="Pili_assmbl_chaperone_bac"/>
</dbReference>
<dbReference type="GO" id="GO:0071555">
    <property type="term" value="P:cell wall organization"/>
    <property type="evidence" value="ECO:0007669"/>
    <property type="project" value="InterPro"/>
</dbReference>
<dbReference type="PANTHER" id="PTHR30251:SF5">
    <property type="entry name" value="FIMBRIAL CHAPARONE PROTEIN"/>
    <property type="match status" value="1"/>
</dbReference>